<evidence type="ECO:0000256" key="1">
    <source>
        <dbReference type="ARBA" id="ARBA00005525"/>
    </source>
</evidence>
<evidence type="ECO:0000256" key="2">
    <source>
        <dbReference type="ARBA" id="ARBA00022650"/>
    </source>
</evidence>
<sequence>MKIGIVGLGHMGKALVKGFIPHQVDIVGKATTQEKAKSISEELQIEVFSNDGDFLKTNPDIVILSTPAKIVIDVLKTLKNNGLPDETIILSSAGGISFEQLHEVASENPVACFMPNTPVAIGAGTISFAENSSLNIENITVIKNQLSKLGDVITISENQLNIAGTIGGCAPAFIDVLMDAMEDAGVHEGLDRKTAHKLIASVVKGSGLLALDSDKNFSELKGQVTSPGGSTIKGVLSLEKDNFRNAVINAVLASNGN</sequence>
<dbReference type="PROSITE" id="PS00521">
    <property type="entry name" value="P5CR"/>
    <property type="match status" value="1"/>
</dbReference>
<dbReference type="EMBL" id="SDGY01000001">
    <property type="protein sequence ID" value="TYC47103.1"/>
    <property type="molecule type" value="Genomic_DNA"/>
</dbReference>
<dbReference type="InterPro" id="IPR053790">
    <property type="entry name" value="P5CR-like_CS"/>
</dbReference>
<dbReference type="PANTHER" id="PTHR11645">
    <property type="entry name" value="PYRROLINE-5-CARBOXYLATE REDUCTASE"/>
    <property type="match status" value="1"/>
</dbReference>
<accession>A0A6P2CNZ4</accession>
<organism evidence="11 12">
    <name type="scientific">Leuconostoc litchii</name>
    <dbReference type="NCBI Taxonomy" id="1981069"/>
    <lineage>
        <taxon>Bacteria</taxon>
        <taxon>Bacillati</taxon>
        <taxon>Bacillota</taxon>
        <taxon>Bacilli</taxon>
        <taxon>Lactobacillales</taxon>
        <taxon>Lactobacillaceae</taxon>
        <taxon>Leuconostoc</taxon>
    </lineage>
</organism>
<evidence type="ECO:0000313" key="11">
    <source>
        <dbReference type="EMBL" id="TYC47103.1"/>
    </source>
</evidence>
<dbReference type="GO" id="GO:0005737">
    <property type="term" value="C:cytoplasm"/>
    <property type="evidence" value="ECO:0007669"/>
    <property type="project" value="UniProtKB-SubCell"/>
</dbReference>
<evidence type="ECO:0000259" key="9">
    <source>
        <dbReference type="Pfam" id="PF03807"/>
    </source>
</evidence>
<evidence type="ECO:0000259" key="10">
    <source>
        <dbReference type="Pfam" id="PF14748"/>
    </source>
</evidence>
<gene>
    <name evidence="6 11" type="primary">proC</name>
    <name evidence="11" type="ORF">ESZ47_02930</name>
</gene>
<dbReference type="HAMAP" id="MF_01925">
    <property type="entry name" value="P5C_reductase"/>
    <property type="match status" value="1"/>
</dbReference>
<dbReference type="Pfam" id="PF14748">
    <property type="entry name" value="P5CR_dimer"/>
    <property type="match status" value="1"/>
</dbReference>
<comment type="catalytic activity">
    <reaction evidence="6 8">
        <text>L-proline + NADP(+) = (S)-1-pyrroline-5-carboxylate + NADPH + 2 H(+)</text>
        <dbReference type="Rhea" id="RHEA:14109"/>
        <dbReference type="ChEBI" id="CHEBI:15378"/>
        <dbReference type="ChEBI" id="CHEBI:17388"/>
        <dbReference type="ChEBI" id="CHEBI:57783"/>
        <dbReference type="ChEBI" id="CHEBI:58349"/>
        <dbReference type="ChEBI" id="CHEBI:60039"/>
        <dbReference type="EC" id="1.5.1.2"/>
    </reaction>
</comment>
<dbReference type="InterPro" id="IPR000304">
    <property type="entry name" value="Pyrroline-COOH_reductase"/>
</dbReference>
<comment type="catalytic activity">
    <reaction evidence="6">
        <text>L-proline + NAD(+) = (S)-1-pyrroline-5-carboxylate + NADH + 2 H(+)</text>
        <dbReference type="Rhea" id="RHEA:14105"/>
        <dbReference type="ChEBI" id="CHEBI:15378"/>
        <dbReference type="ChEBI" id="CHEBI:17388"/>
        <dbReference type="ChEBI" id="CHEBI:57540"/>
        <dbReference type="ChEBI" id="CHEBI:57945"/>
        <dbReference type="ChEBI" id="CHEBI:60039"/>
        <dbReference type="EC" id="1.5.1.2"/>
    </reaction>
</comment>
<keyword evidence="6" id="KW-0963">Cytoplasm</keyword>
<evidence type="ECO:0000256" key="5">
    <source>
        <dbReference type="ARBA" id="ARBA00058118"/>
    </source>
</evidence>
<dbReference type="Gene3D" id="3.40.50.720">
    <property type="entry name" value="NAD(P)-binding Rossmann-like Domain"/>
    <property type="match status" value="1"/>
</dbReference>
<evidence type="ECO:0000256" key="3">
    <source>
        <dbReference type="ARBA" id="ARBA00022857"/>
    </source>
</evidence>
<dbReference type="EC" id="1.5.1.2" evidence="6 7"/>
<dbReference type="SUPFAM" id="SSF51735">
    <property type="entry name" value="NAD(P)-binding Rossmann-fold domains"/>
    <property type="match status" value="1"/>
</dbReference>
<keyword evidence="2 6" id="KW-0641">Proline biosynthesis</keyword>
<comment type="subcellular location">
    <subcellularLocation>
        <location evidence="6">Cytoplasm</location>
    </subcellularLocation>
</comment>
<evidence type="ECO:0000256" key="8">
    <source>
        <dbReference type="RuleBase" id="RU003903"/>
    </source>
</evidence>
<protein>
    <recommendedName>
        <fullName evidence="6 7">Pyrroline-5-carboxylate reductase</fullName>
        <shortName evidence="6">P5C reductase</shortName>
        <shortName evidence="6">P5CR</shortName>
        <ecNumber evidence="6 7">1.5.1.2</ecNumber>
    </recommendedName>
    <alternativeName>
        <fullName evidence="6">PCA reductase</fullName>
    </alternativeName>
</protein>
<dbReference type="OrthoDB" id="9805754at2"/>
<evidence type="ECO:0000313" key="12">
    <source>
        <dbReference type="Proteomes" id="UP000442244"/>
    </source>
</evidence>
<keyword evidence="3 6" id="KW-0521">NADP</keyword>
<keyword evidence="6 8" id="KW-0028">Amino-acid biosynthesis</keyword>
<dbReference type="InterPro" id="IPR036291">
    <property type="entry name" value="NAD(P)-bd_dom_sf"/>
</dbReference>
<comment type="caution">
    <text evidence="11">The sequence shown here is derived from an EMBL/GenBank/DDBJ whole genome shotgun (WGS) entry which is preliminary data.</text>
</comment>
<dbReference type="GO" id="GO:0004735">
    <property type="term" value="F:pyrroline-5-carboxylate reductase activity"/>
    <property type="evidence" value="ECO:0007669"/>
    <property type="project" value="UniProtKB-UniRule"/>
</dbReference>
<dbReference type="GO" id="GO:0055129">
    <property type="term" value="P:L-proline biosynthetic process"/>
    <property type="evidence" value="ECO:0007669"/>
    <property type="project" value="UniProtKB-UniRule"/>
</dbReference>
<evidence type="ECO:0000256" key="4">
    <source>
        <dbReference type="ARBA" id="ARBA00023002"/>
    </source>
</evidence>
<keyword evidence="12" id="KW-1185">Reference proteome</keyword>
<dbReference type="NCBIfam" id="TIGR00112">
    <property type="entry name" value="proC"/>
    <property type="match status" value="1"/>
</dbReference>
<feature type="domain" description="Pyrroline-5-carboxylate reductase catalytic N-terminal" evidence="9">
    <location>
        <begin position="2"/>
        <end position="89"/>
    </location>
</feature>
<dbReference type="Pfam" id="PF03807">
    <property type="entry name" value="F420_oxidored"/>
    <property type="match status" value="1"/>
</dbReference>
<dbReference type="InterPro" id="IPR008927">
    <property type="entry name" value="6-PGluconate_DH-like_C_sf"/>
</dbReference>
<dbReference type="PIRSF" id="PIRSF000193">
    <property type="entry name" value="Pyrrol-5-carb_rd"/>
    <property type="match status" value="1"/>
</dbReference>
<comment type="pathway">
    <text evidence="6 8">Amino-acid biosynthesis; L-proline biosynthesis; L-proline from L-glutamate 5-semialdehyde: step 1/1.</text>
</comment>
<proteinExistence type="inferred from homology"/>
<dbReference type="InterPro" id="IPR028939">
    <property type="entry name" value="P5C_Rdtase_cat_N"/>
</dbReference>
<comment type="function">
    <text evidence="5 6">Catalyzes the reduction of 1-pyrroline-5-carboxylate (PCA) to L-proline.</text>
</comment>
<comment type="similarity">
    <text evidence="1 6 8">Belongs to the pyrroline-5-carboxylate reductase family.</text>
</comment>
<dbReference type="InterPro" id="IPR029036">
    <property type="entry name" value="P5CR_dimer"/>
</dbReference>
<dbReference type="PANTHER" id="PTHR11645:SF0">
    <property type="entry name" value="PYRROLINE-5-CARBOXYLATE REDUCTASE 3"/>
    <property type="match status" value="1"/>
</dbReference>
<dbReference type="AlphaFoldDB" id="A0A6P2CNZ4"/>
<reference evidence="11 12" key="1">
    <citation type="submission" date="2019-01" db="EMBL/GenBank/DDBJ databases">
        <title>Leuconostoc litchii sp. nov., a novel lactic acid bacterium isolated from lychee.</title>
        <authorList>
            <person name="Wang L.-T."/>
        </authorList>
    </citation>
    <scope>NUCLEOTIDE SEQUENCE [LARGE SCALE GENOMIC DNA]</scope>
    <source>
        <strain evidence="11 12">MB7</strain>
    </source>
</reference>
<evidence type="ECO:0000256" key="7">
    <source>
        <dbReference type="NCBIfam" id="TIGR00112"/>
    </source>
</evidence>
<evidence type="ECO:0000256" key="6">
    <source>
        <dbReference type="HAMAP-Rule" id="MF_01925"/>
    </source>
</evidence>
<dbReference type="UniPathway" id="UPA00098">
    <property type="reaction ID" value="UER00361"/>
</dbReference>
<dbReference type="RefSeq" id="WP_148604583.1">
    <property type="nucleotide sequence ID" value="NZ_BSUV01000001.1"/>
</dbReference>
<dbReference type="Proteomes" id="UP000442244">
    <property type="component" value="Unassembled WGS sequence"/>
</dbReference>
<keyword evidence="4 6" id="KW-0560">Oxidoreductase</keyword>
<dbReference type="FunFam" id="1.10.3730.10:FF:000001">
    <property type="entry name" value="Pyrroline-5-carboxylate reductase"/>
    <property type="match status" value="1"/>
</dbReference>
<name>A0A6P2CNZ4_9LACO</name>
<feature type="domain" description="Pyrroline-5-carboxylate reductase dimerisation" evidence="10">
    <location>
        <begin position="157"/>
        <end position="254"/>
    </location>
</feature>
<dbReference type="SUPFAM" id="SSF48179">
    <property type="entry name" value="6-phosphogluconate dehydrogenase C-terminal domain-like"/>
    <property type="match status" value="1"/>
</dbReference>
<dbReference type="Gene3D" id="1.10.3730.10">
    <property type="entry name" value="ProC C-terminal domain-like"/>
    <property type="match status" value="1"/>
</dbReference>